<dbReference type="RefSeq" id="WP_093208043.1">
    <property type="nucleotide sequence ID" value="NZ_FNGS01000010.1"/>
</dbReference>
<evidence type="ECO:0000313" key="3">
    <source>
        <dbReference type="Proteomes" id="UP000198901"/>
    </source>
</evidence>
<reference evidence="2 3" key="1">
    <citation type="submission" date="2016-10" db="EMBL/GenBank/DDBJ databases">
        <authorList>
            <person name="de Groot N.N."/>
        </authorList>
    </citation>
    <scope>NUCLEOTIDE SEQUENCE [LARGE SCALE GENOMIC DNA]</scope>
    <source>
        <strain evidence="2 3">DSM 21668</strain>
    </source>
</reference>
<dbReference type="STRING" id="563176.SAMN04488090_4499"/>
<dbReference type="Proteomes" id="UP000198901">
    <property type="component" value="Unassembled WGS sequence"/>
</dbReference>
<sequence length="60" mass="7122">MEAKKTVGHFLKEVERKSQEHPVAEEREELERKRKEDPEFRKLAVQEEQKALEAQKFVGS</sequence>
<keyword evidence="3" id="KW-1185">Reference proteome</keyword>
<feature type="region of interest" description="Disordered" evidence="1">
    <location>
        <begin position="1"/>
        <end position="38"/>
    </location>
</feature>
<evidence type="ECO:0000256" key="1">
    <source>
        <dbReference type="SAM" id="MobiDB-lite"/>
    </source>
</evidence>
<evidence type="ECO:0000313" key="2">
    <source>
        <dbReference type="EMBL" id="SDM89892.1"/>
    </source>
</evidence>
<name>A0A1G9WZD8_9BACT</name>
<dbReference type="AlphaFoldDB" id="A0A1G9WZD8"/>
<accession>A0A1G9WZD8</accession>
<organism evidence="2 3">
    <name type="scientific">Siphonobacter aquaeclarae</name>
    <dbReference type="NCBI Taxonomy" id="563176"/>
    <lineage>
        <taxon>Bacteria</taxon>
        <taxon>Pseudomonadati</taxon>
        <taxon>Bacteroidota</taxon>
        <taxon>Cytophagia</taxon>
        <taxon>Cytophagales</taxon>
        <taxon>Cytophagaceae</taxon>
        <taxon>Siphonobacter</taxon>
    </lineage>
</organism>
<proteinExistence type="predicted"/>
<protein>
    <submittedName>
        <fullName evidence="2">Uncharacterized protein</fullName>
    </submittedName>
</protein>
<dbReference type="EMBL" id="FNGS01000010">
    <property type="protein sequence ID" value="SDM89892.1"/>
    <property type="molecule type" value="Genomic_DNA"/>
</dbReference>
<gene>
    <name evidence="2" type="ORF">SAMN04488090_4499</name>
</gene>